<gene>
    <name evidence="5" type="ORF">SAMN02745941_03769</name>
</gene>
<dbReference type="GO" id="GO:0009264">
    <property type="term" value="P:deoxyribonucleotide catabolic process"/>
    <property type="evidence" value="ECO:0007669"/>
    <property type="project" value="InterPro"/>
</dbReference>
<dbReference type="PIRSF" id="PIRSF021362">
    <property type="entry name" value="UCP021362_HAD"/>
    <property type="match status" value="1"/>
</dbReference>
<dbReference type="InterPro" id="IPR010708">
    <property type="entry name" value="5'(3')-deoxyribonucleotidase"/>
</dbReference>
<comment type="similarity">
    <text evidence="1 3">Belongs to the 5'(3')-deoxyribonucleotidase family.</text>
</comment>
<dbReference type="AlphaFoldDB" id="A0A1M6AUZ8"/>
<name>A0A1M6AUZ8_9CLOT</name>
<evidence type="ECO:0000313" key="5">
    <source>
        <dbReference type="EMBL" id="SHI40369.1"/>
    </source>
</evidence>
<dbReference type="Gene3D" id="3.40.50.1000">
    <property type="entry name" value="HAD superfamily/HAD-like"/>
    <property type="match status" value="1"/>
</dbReference>
<dbReference type="GO" id="GO:0008253">
    <property type="term" value="F:5'-nucleotidase activity"/>
    <property type="evidence" value="ECO:0007669"/>
    <property type="project" value="InterPro"/>
</dbReference>
<dbReference type="SUPFAM" id="SSF56784">
    <property type="entry name" value="HAD-like"/>
    <property type="match status" value="1"/>
</dbReference>
<sequence length="192" mass="22481">MKNLNICIDIDGTITDAYYWLNLSNKYFNTNVSKEQVTEYSIPNVLGVEESVYAEFYENHKFQIHLEQELLPNARKLINKLSIYNNIYFVTARDKSLTMLTHGYLKKNEISYDGLYVLGSPDKVETANQLNCDIFIEDSYDNALQLSNAGYKVLLIDTNYNRLPLNDNITRVYNWKEIYKIINKLLLQYEAM</sequence>
<evidence type="ECO:0000256" key="3">
    <source>
        <dbReference type="PIRNR" id="PIRNR021362"/>
    </source>
</evidence>
<dbReference type="InterPro" id="IPR009206">
    <property type="entry name" value="Nucleotidase_putative"/>
</dbReference>
<evidence type="ECO:0000256" key="1">
    <source>
        <dbReference type="ARBA" id="ARBA00009589"/>
    </source>
</evidence>
<evidence type="ECO:0000256" key="4">
    <source>
        <dbReference type="PIRSR" id="PIRSR610708-1"/>
    </source>
</evidence>
<evidence type="ECO:0000256" key="2">
    <source>
        <dbReference type="ARBA" id="ARBA00022801"/>
    </source>
</evidence>
<proteinExistence type="inferred from homology"/>
<dbReference type="Pfam" id="PF06941">
    <property type="entry name" value="NT5C"/>
    <property type="match status" value="1"/>
</dbReference>
<dbReference type="PANTHER" id="PTHR35134:SF2">
    <property type="entry name" value="NUCLEOTIDASE YQFW-RELATED"/>
    <property type="match status" value="1"/>
</dbReference>
<dbReference type="Proteomes" id="UP000184241">
    <property type="component" value="Unassembled WGS sequence"/>
</dbReference>
<accession>A0A1M6AUZ8</accession>
<dbReference type="RefSeq" id="WP_073022080.1">
    <property type="nucleotide sequence ID" value="NZ_FQXU01000013.1"/>
</dbReference>
<organism evidence="5 6">
    <name type="scientific">Clostridium intestinale DSM 6191</name>
    <dbReference type="NCBI Taxonomy" id="1121320"/>
    <lineage>
        <taxon>Bacteria</taxon>
        <taxon>Bacillati</taxon>
        <taxon>Bacillota</taxon>
        <taxon>Clostridia</taxon>
        <taxon>Eubacteriales</taxon>
        <taxon>Clostridiaceae</taxon>
        <taxon>Clostridium</taxon>
    </lineage>
</organism>
<feature type="active site" description="Proton donor" evidence="4">
    <location>
        <position position="11"/>
    </location>
</feature>
<protein>
    <recommendedName>
        <fullName evidence="3">Nucleotidase</fullName>
        <ecNumber evidence="3">3.1.3.-</ecNumber>
    </recommendedName>
</protein>
<reference evidence="5 6" key="1">
    <citation type="submission" date="2016-11" db="EMBL/GenBank/DDBJ databases">
        <authorList>
            <person name="Jaros S."/>
            <person name="Januszkiewicz K."/>
            <person name="Wedrychowicz H."/>
        </authorList>
    </citation>
    <scope>NUCLEOTIDE SEQUENCE [LARGE SCALE GENOMIC DNA]</scope>
    <source>
        <strain evidence="5 6">DSM 6191</strain>
    </source>
</reference>
<dbReference type="EMBL" id="FQXU01000013">
    <property type="protein sequence ID" value="SHI40369.1"/>
    <property type="molecule type" value="Genomic_DNA"/>
</dbReference>
<dbReference type="EC" id="3.1.3.-" evidence="3"/>
<dbReference type="InterPro" id="IPR023214">
    <property type="entry name" value="HAD_sf"/>
</dbReference>
<evidence type="ECO:0000313" key="6">
    <source>
        <dbReference type="Proteomes" id="UP000184241"/>
    </source>
</evidence>
<feature type="active site" description="Nucleophile" evidence="4">
    <location>
        <position position="9"/>
    </location>
</feature>
<dbReference type="PANTHER" id="PTHR35134">
    <property type="entry name" value="NUCLEOTIDASE YQFW-RELATED"/>
    <property type="match status" value="1"/>
</dbReference>
<dbReference type="InterPro" id="IPR052419">
    <property type="entry name" value="5_3-deoxyribonucleotidase-like"/>
</dbReference>
<keyword evidence="2 3" id="KW-0378">Hydrolase</keyword>
<dbReference type="InterPro" id="IPR036412">
    <property type="entry name" value="HAD-like_sf"/>
</dbReference>